<dbReference type="SUPFAM" id="SSF141072">
    <property type="entry name" value="CalX-like"/>
    <property type="match status" value="1"/>
</dbReference>
<dbReference type="InterPro" id="IPR032299">
    <property type="entry name" value="DUF4843"/>
</dbReference>
<sequence length="232" mass="26223">MKKFLLINIWAMLIGFSLLGCQENERMLYEEKPAVYFSTVTEKDSIFYSFASGLKDEDVVSIPVRIIGTSVDKDRSISVEVDPVSTAKEGVHYKNLSKSVVLEAGNIETAINITVMNEDLKNGDVKLILNLKSSEDFDLGYAGSLKAKLVITDQLVKPSYWDMPLSLYYGAYSKAKHRLCIQLQGFDFPEALDYAVIADYMSYGRMVYSYLTQTPIWDEDTQAWITADWSPL</sequence>
<name>A0A401LWI0_9BACE</name>
<dbReference type="InterPro" id="IPR038081">
    <property type="entry name" value="CalX-like_sf"/>
</dbReference>
<dbReference type="AlphaFoldDB" id="A0A401LWI0"/>
<organism evidence="1 2">
    <name type="scientific">Bacteroides faecalis</name>
    <dbReference type="NCBI Taxonomy" id="2447885"/>
    <lineage>
        <taxon>Bacteria</taxon>
        <taxon>Pseudomonadati</taxon>
        <taxon>Bacteroidota</taxon>
        <taxon>Bacteroidia</taxon>
        <taxon>Bacteroidales</taxon>
        <taxon>Bacteroidaceae</taxon>
        <taxon>Bacteroides</taxon>
    </lineage>
</organism>
<keyword evidence="2" id="KW-1185">Reference proteome</keyword>
<proteinExistence type="predicted"/>
<evidence type="ECO:0008006" key="3">
    <source>
        <dbReference type="Google" id="ProtNLM"/>
    </source>
</evidence>
<evidence type="ECO:0000313" key="2">
    <source>
        <dbReference type="Proteomes" id="UP000288079"/>
    </source>
</evidence>
<protein>
    <recommendedName>
        <fullName evidence="3">DUF4843 domain-containing protein</fullName>
    </recommendedName>
</protein>
<dbReference type="OrthoDB" id="1094864at2"/>
<dbReference type="PROSITE" id="PS51257">
    <property type="entry name" value="PROKAR_LIPOPROTEIN"/>
    <property type="match status" value="1"/>
</dbReference>
<dbReference type="Proteomes" id="UP000288079">
    <property type="component" value="Unassembled WGS sequence"/>
</dbReference>
<dbReference type="RefSeq" id="WP_125041755.1">
    <property type="nucleotide sequence ID" value="NZ_BHWB01000008.1"/>
</dbReference>
<reference evidence="1 2" key="1">
    <citation type="submission" date="2018-10" db="EMBL/GenBank/DDBJ databases">
        <title>Draft Genome Sequence of Bacteroides sp. KCTC 15687.</title>
        <authorList>
            <person name="Yu S.Y."/>
            <person name="Kim J.S."/>
            <person name="Oh B.S."/>
            <person name="Park S.H."/>
            <person name="Kang S.W."/>
            <person name="Park J.E."/>
            <person name="Choi S.H."/>
            <person name="Han K.I."/>
            <person name="Lee K.C."/>
            <person name="Eom M.K."/>
            <person name="Suh M.K."/>
            <person name="Lee D.H."/>
            <person name="Yoon H."/>
            <person name="Kim B."/>
            <person name="Yang S.J."/>
            <person name="Lee J.S."/>
            <person name="Lee J.H."/>
        </authorList>
    </citation>
    <scope>NUCLEOTIDE SEQUENCE [LARGE SCALE GENOMIC DNA]</scope>
    <source>
        <strain evidence="1 2">KCTC 15687</strain>
    </source>
</reference>
<evidence type="ECO:0000313" key="1">
    <source>
        <dbReference type="EMBL" id="GCB35879.1"/>
    </source>
</evidence>
<comment type="caution">
    <text evidence="1">The sequence shown here is derived from an EMBL/GenBank/DDBJ whole genome shotgun (WGS) entry which is preliminary data.</text>
</comment>
<accession>A0A401LWI0</accession>
<gene>
    <name evidence="1" type="ORF">KGMB02408_28240</name>
</gene>
<dbReference type="EMBL" id="BHWB01000008">
    <property type="protein sequence ID" value="GCB35879.1"/>
    <property type="molecule type" value="Genomic_DNA"/>
</dbReference>
<dbReference type="Gene3D" id="2.60.40.2030">
    <property type="match status" value="1"/>
</dbReference>
<dbReference type="Pfam" id="PF16132">
    <property type="entry name" value="DUF4843"/>
    <property type="match status" value="1"/>
</dbReference>